<dbReference type="Pfam" id="PF00364">
    <property type="entry name" value="Biotin_lipoyl"/>
    <property type="match status" value="1"/>
</dbReference>
<dbReference type="InterPro" id="IPR011053">
    <property type="entry name" value="Single_hybrid_motif"/>
</dbReference>
<evidence type="ECO:0000259" key="6">
    <source>
        <dbReference type="PROSITE" id="PS50979"/>
    </source>
</evidence>
<name>A0A645A327_9ZZZZ</name>
<dbReference type="PROSITE" id="PS50968">
    <property type="entry name" value="BIOTINYL_LIPOYL"/>
    <property type="match status" value="1"/>
</dbReference>
<feature type="domain" description="Biotin carboxylation" evidence="6">
    <location>
        <begin position="1"/>
        <end position="62"/>
    </location>
</feature>
<evidence type="ECO:0000313" key="7">
    <source>
        <dbReference type="EMBL" id="MPM44204.1"/>
    </source>
</evidence>
<dbReference type="PANTHER" id="PTHR18866:SF33">
    <property type="entry name" value="METHYLCROTONOYL-COA CARBOXYLASE SUBUNIT ALPHA, MITOCHONDRIAL-RELATED"/>
    <property type="match status" value="1"/>
</dbReference>
<evidence type="ECO:0000256" key="3">
    <source>
        <dbReference type="ARBA" id="ARBA00022840"/>
    </source>
</evidence>
<keyword evidence="2" id="KW-0547">Nucleotide-binding</keyword>
<dbReference type="GO" id="GO:0016874">
    <property type="term" value="F:ligase activity"/>
    <property type="evidence" value="ECO:0007669"/>
    <property type="project" value="UniProtKB-KW"/>
</dbReference>
<keyword evidence="1" id="KW-0436">Ligase</keyword>
<proteinExistence type="predicted"/>
<dbReference type="Gene3D" id="3.30.470.20">
    <property type="entry name" value="ATP-grasp fold, B domain"/>
    <property type="match status" value="1"/>
</dbReference>
<organism evidence="7">
    <name type="scientific">bioreactor metagenome</name>
    <dbReference type="NCBI Taxonomy" id="1076179"/>
    <lineage>
        <taxon>unclassified sequences</taxon>
        <taxon>metagenomes</taxon>
        <taxon>ecological metagenomes</taxon>
    </lineage>
</organism>
<dbReference type="InterPro" id="IPR011764">
    <property type="entry name" value="Biotin_carboxylation_dom"/>
</dbReference>
<dbReference type="CDD" id="cd06850">
    <property type="entry name" value="biotinyl_domain"/>
    <property type="match status" value="1"/>
</dbReference>
<dbReference type="InterPro" id="IPR001882">
    <property type="entry name" value="Biotin_BS"/>
</dbReference>
<dbReference type="Pfam" id="PF02785">
    <property type="entry name" value="Biotin_carb_C"/>
    <property type="match status" value="1"/>
</dbReference>
<dbReference type="InterPro" id="IPR005482">
    <property type="entry name" value="Biotin_COase_C"/>
</dbReference>
<evidence type="ECO:0000256" key="1">
    <source>
        <dbReference type="ARBA" id="ARBA00022598"/>
    </source>
</evidence>
<dbReference type="SMART" id="SM00878">
    <property type="entry name" value="Biotin_carb_C"/>
    <property type="match status" value="1"/>
</dbReference>
<dbReference type="PROSITE" id="PS00188">
    <property type="entry name" value="BIOTIN"/>
    <property type="match status" value="1"/>
</dbReference>
<dbReference type="InterPro" id="IPR000089">
    <property type="entry name" value="Biotin_lipoyl"/>
</dbReference>
<dbReference type="AlphaFoldDB" id="A0A645A327"/>
<sequence length="193" mass="20063">MMAKLIVTGATREQALVRARRALKEFQIDGVASVLLFHRAVVNQADFSGTDGFKVHTRWIETAFVEPLAAAVRAEPVHDTTLTRTAIEIDGKRVSLGLPAVLLQGLSAAAPGAAASAAPAPAADPNVVESPIAGNLHAWKVEDGATVQEGDVIAVMEAMKMEMQVTAHKSGKIALLAQAGTAQTLGAALARIA</sequence>
<gene>
    <name evidence="7" type="ORF">SDC9_90882</name>
</gene>
<reference evidence="7" key="1">
    <citation type="submission" date="2019-08" db="EMBL/GenBank/DDBJ databases">
        <authorList>
            <person name="Kucharzyk K."/>
            <person name="Murdoch R.W."/>
            <person name="Higgins S."/>
            <person name="Loffler F."/>
        </authorList>
    </citation>
    <scope>NUCLEOTIDE SEQUENCE</scope>
</reference>
<dbReference type="PANTHER" id="PTHR18866">
    <property type="entry name" value="CARBOXYLASE:PYRUVATE/ACETYL-COA/PROPIONYL-COA CARBOXYLASE"/>
    <property type="match status" value="1"/>
</dbReference>
<protein>
    <submittedName>
        <fullName evidence="7">Uncharacterized protein</fullName>
    </submittedName>
</protein>
<evidence type="ECO:0000256" key="2">
    <source>
        <dbReference type="ARBA" id="ARBA00022741"/>
    </source>
</evidence>
<dbReference type="InterPro" id="IPR011054">
    <property type="entry name" value="Rudment_hybrid_motif"/>
</dbReference>
<keyword evidence="3" id="KW-0067">ATP-binding</keyword>
<evidence type="ECO:0000256" key="4">
    <source>
        <dbReference type="ARBA" id="ARBA00023267"/>
    </source>
</evidence>
<dbReference type="EMBL" id="VSSQ01010388">
    <property type="protein sequence ID" value="MPM44204.1"/>
    <property type="molecule type" value="Genomic_DNA"/>
</dbReference>
<comment type="caution">
    <text evidence="7">The sequence shown here is derived from an EMBL/GenBank/DDBJ whole genome shotgun (WGS) entry which is preliminary data.</text>
</comment>
<dbReference type="SUPFAM" id="SSF51230">
    <property type="entry name" value="Single hybrid motif"/>
    <property type="match status" value="1"/>
</dbReference>
<dbReference type="SUPFAM" id="SSF51246">
    <property type="entry name" value="Rudiment single hybrid motif"/>
    <property type="match status" value="1"/>
</dbReference>
<keyword evidence="4" id="KW-0092">Biotin</keyword>
<dbReference type="Gene3D" id="2.40.50.100">
    <property type="match status" value="1"/>
</dbReference>
<dbReference type="InterPro" id="IPR050856">
    <property type="entry name" value="Biotin_carboxylase_complex"/>
</dbReference>
<accession>A0A645A327</accession>
<dbReference type="PROSITE" id="PS50979">
    <property type="entry name" value="BC"/>
    <property type="match status" value="1"/>
</dbReference>
<dbReference type="GO" id="GO:0005524">
    <property type="term" value="F:ATP binding"/>
    <property type="evidence" value="ECO:0007669"/>
    <property type="project" value="UniProtKB-KW"/>
</dbReference>
<evidence type="ECO:0000259" key="5">
    <source>
        <dbReference type="PROSITE" id="PS50968"/>
    </source>
</evidence>
<feature type="domain" description="Lipoyl-binding" evidence="5">
    <location>
        <begin position="119"/>
        <end position="193"/>
    </location>
</feature>